<dbReference type="Pfam" id="PF14599">
    <property type="entry name" value="zinc_ribbon_6"/>
    <property type="match status" value="1"/>
</dbReference>
<dbReference type="EMBL" id="KL659751">
    <property type="protein sequence ID" value="KFA68656.1"/>
    <property type="molecule type" value="Genomic_DNA"/>
</dbReference>
<dbReference type="InterPro" id="IPR013083">
    <property type="entry name" value="Znf_RING/FYVE/PHD"/>
</dbReference>
<dbReference type="PROSITE" id="PS51266">
    <property type="entry name" value="ZF_CHY"/>
    <property type="match status" value="1"/>
</dbReference>
<dbReference type="InterPro" id="IPR037275">
    <property type="entry name" value="Znf_CTCHY_sf"/>
</dbReference>
<feature type="compositionally biased region" description="Acidic residues" evidence="5">
    <location>
        <begin position="588"/>
        <end position="608"/>
    </location>
</feature>
<dbReference type="GO" id="GO:0061630">
    <property type="term" value="F:ubiquitin protein ligase activity"/>
    <property type="evidence" value="ECO:0007669"/>
    <property type="project" value="TreeGrafter"/>
</dbReference>
<dbReference type="Pfam" id="PF13639">
    <property type="entry name" value="zf-RING_2"/>
    <property type="match status" value="1"/>
</dbReference>
<organism evidence="9 10">
    <name type="scientific">Stachybotrys chlorohalonatus (strain IBT 40285)</name>
    <dbReference type="NCBI Taxonomy" id="1283841"/>
    <lineage>
        <taxon>Eukaryota</taxon>
        <taxon>Fungi</taxon>
        <taxon>Dikarya</taxon>
        <taxon>Ascomycota</taxon>
        <taxon>Pezizomycotina</taxon>
        <taxon>Sordariomycetes</taxon>
        <taxon>Hypocreomycetidae</taxon>
        <taxon>Hypocreales</taxon>
        <taxon>Stachybotryaceae</taxon>
        <taxon>Stachybotrys</taxon>
    </lineage>
</organism>
<dbReference type="OrthoDB" id="411372at2759"/>
<keyword evidence="2 4" id="KW-0863">Zinc-finger</keyword>
<reference evidence="9 10" key="1">
    <citation type="journal article" date="2014" name="BMC Genomics">
        <title>Comparative genome sequencing reveals chemotype-specific gene clusters in the toxigenic black mold Stachybotrys.</title>
        <authorList>
            <person name="Semeiks J."/>
            <person name="Borek D."/>
            <person name="Otwinowski Z."/>
            <person name="Grishin N.V."/>
        </authorList>
    </citation>
    <scope>NUCLEOTIDE SEQUENCE [LARGE SCALE GENOMIC DNA]</scope>
    <source>
        <strain evidence="9 10">IBT 40285</strain>
    </source>
</reference>
<dbReference type="InterPro" id="IPR017921">
    <property type="entry name" value="Znf_CTCHY"/>
</dbReference>
<feature type="region of interest" description="Disordered" evidence="5">
    <location>
        <begin position="58"/>
        <end position="90"/>
    </location>
</feature>
<name>A0A084QXH1_STAC4</name>
<evidence type="ECO:0008006" key="11">
    <source>
        <dbReference type="Google" id="ProtNLM"/>
    </source>
</evidence>
<proteinExistence type="predicted"/>
<dbReference type="SUPFAM" id="SSF161245">
    <property type="entry name" value="Zinc hairpin stack"/>
    <property type="match status" value="1"/>
</dbReference>
<dbReference type="Proteomes" id="UP000028524">
    <property type="component" value="Unassembled WGS sequence"/>
</dbReference>
<feature type="domain" description="CHY-type" evidence="7">
    <location>
        <begin position="234"/>
        <end position="301"/>
    </location>
</feature>
<dbReference type="HOGENOM" id="CLU_013368_4_3_1"/>
<keyword evidence="1" id="KW-0479">Metal-binding</keyword>
<dbReference type="Gene3D" id="3.30.40.10">
    <property type="entry name" value="Zinc/RING finger domain, C3HC4 (zinc finger)"/>
    <property type="match status" value="1"/>
</dbReference>
<dbReference type="GO" id="GO:0016567">
    <property type="term" value="P:protein ubiquitination"/>
    <property type="evidence" value="ECO:0007669"/>
    <property type="project" value="TreeGrafter"/>
</dbReference>
<dbReference type="PROSITE" id="PS51270">
    <property type="entry name" value="ZF_CTCHY"/>
    <property type="match status" value="1"/>
</dbReference>
<sequence length="614" mass="68100">MSYLVSDFIINPVLRQARRLSELSRTTLAGDVGNQSDRPVVDGSGVADEALDDVSMITPETPRSRAMSPSTAPGTVDEPMTTPPPEDSTLRDHLGFPLTPSPRRNRQIPEDDGMRELRTLIQTINSRDIPGADKAKLMHEALLLGYRASKVASHTREAYDGAFLPHGESPEPAVPNGPLETLKYWQNQIGEHLAAPEKFELSESDIAPTYAPIRHSRNPGNEAPPQVVQTATNGTQLPLGCQHYERNVKLQCSTCKKWYTCRFCHDAQEDHTLIRKDTKNMLCMLCATPQRASDICINCGEMTAQYYCDICKLWENRQSKPIYHCADCGICRRGMGLGKDFFHCKTCRACITTSIESSHKCIERSTDCDCPICGDYMFTSTKPVVFMACGHSIHKKCYYQHMKVSYKCPICNKSLANMETQFRNLDVAIQGQPMPSEFRDTKAAILCNDCSGKSTVPYHWLGLKCSICRSYNTVELQILGGGSQELQAVVASRAANSTEVEAEPSGVTVRPNMSRRPSEATNRRRHSSHASFIPEPQHMALDRTTRSLSPPAGEVPTVETSQETDSEDDVLGFWGGARDDASSSGDYGSDDEETSEEEDNEDDDDDEIVLIGHR</sequence>
<dbReference type="SMART" id="SM00184">
    <property type="entry name" value="RING"/>
    <property type="match status" value="1"/>
</dbReference>
<evidence type="ECO:0000256" key="3">
    <source>
        <dbReference type="ARBA" id="ARBA00022833"/>
    </source>
</evidence>
<evidence type="ECO:0000256" key="1">
    <source>
        <dbReference type="ARBA" id="ARBA00022723"/>
    </source>
</evidence>
<dbReference type="SUPFAM" id="SSF161219">
    <property type="entry name" value="CHY zinc finger-like"/>
    <property type="match status" value="1"/>
</dbReference>
<dbReference type="InterPro" id="IPR037274">
    <property type="entry name" value="Znf_CHY_sf"/>
</dbReference>
<dbReference type="GO" id="GO:0008270">
    <property type="term" value="F:zinc ion binding"/>
    <property type="evidence" value="ECO:0007669"/>
    <property type="project" value="UniProtKB-KW"/>
</dbReference>
<feature type="domain" description="RING-type" evidence="6">
    <location>
        <begin position="370"/>
        <end position="412"/>
    </location>
</feature>
<dbReference type="CDD" id="cd16464">
    <property type="entry name" value="RING-H2_Pirh2-like"/>
    <property type="match status" value="1"/>
</dbReference>
<accession>A0A084QXH1</accession>
<protein>
    <recommendedName>
        <fullName evidence="11">RING-type domain-containing protein</fullName>
    </recommendedName>
</protein>
<dbReference type="Gene3D" id="2.20.28.10">
    <property type="match status" value="1"/>
</dbReference>
<evidence type="ECO:0000313" key="9">
    <source>
        <dbReference type="EMBL" id="KFA68656.1"/>
    </source>
</evidence>
<dbReference type="AlphaFoldDB" id="A0A084QXH1"/>
<keyword evidence="3" id="KW-0862">Zinc</keyword>
<evidence type="ECO:0000259" key="6">
    <source>
        <dbReference type="PROSITE" id="PS50089"/>
    </source>
</evidence>
<dbReference type="PANTHER" id="PTHR21319">
    <property type="entry name" value="RING FINGER AND CHY ZINC FINGER DOMAIN-CONTAINING PROTEIN 1"/>
    <property type="match status" value="1"/>
</dbReference>
<evidence type="ECO:0000259" key="8">
    <source>
        <dbReference type="PROSITE" id="PS51270"/>
    </source>
</evidence>
<evidence type="ECO:0000259" key="7">
    <source>
        <dbReference type="PROSITE" id="PS51266"/>
    </source>
</evidence>
<dbReference type="Pfam" id="PF05495">
    <property type="entry name" value="zf-CHY"/>
    <property type="match status" value="1"/>
</dbReference>
<dbReference type="InterPro" id="IPR008913">
    <property type="entry name" value="Znf_CHY"/>
</dbReference>
<dbReference type="PANTHER" id="PTHR21319:SF0">
    <property type="entry name" value="AND RING FINGER DOMAIN PROTEIN, PUTATIVE (AFU_ORTHOLOGUE AFUA_1G08900)-RELATED"/>
    <property type="match status" value="1"/>
</dbReference>
<dbReference type="InterPro" id="IPR001841">
    <property type="entry name" value="Znf_RING"/>
</dbReference>
<evidence type="ECO:0000313" key="10">
    <source>
        <dbReference type="Proteomes" id="UP000028524"/>
    </source>
</evidence>
<dbReference type="PROSITE" id="PS50089">
    <property type="entry name" value="ZF_RING_2"/>
    <property type="match status" value="1"/>
</dbReference>
<feature type="domain" description="CTCHY-type" evidence="8">
    <location>
        <begin position="303"/>
        <end position="369"/>
    </location>
</feature>
<dbReference type="InParanoid" id="A0A084QXH1"/>
<dbReference type="InterPro" id="IPR039512">
    <property type="entry name" value="RCHY1_zinc-ribbon"/>
</dbReference>
<dbReference type="SUPFAM" id="SSF57850">
    <property type="entry name" value="RING/U-box"/>
    <property type="match status" value="1"/>
</dbReference>
<dbReference type="GO" id="GO:0006511">
    <property type="term" value="P:ubiquitin-dependent protein catabolic process"/>
    <property type="evidence" value="ECO:0007669"/>
    <property type="project" value="TreeGrafter"/>
</dbReference>
<dbReference type="STRING" id="1283841.A0A084QXH1"/>
<keyword evidence="10" id="KW-1185">Reference proteome</keyword>
<evidence type="ECO:0000256" key="4">
    <source>
        <dbReference type="PROSITE-ProRule" id="PRU00601"/>
    </source>
</evidence>
<dbReference type="GO" id="GO:0005634">
    <property type="term" value="C:nucleus"/>
    <property type="evidence" value="ECO:0007669"/>
    <property type="project" value="TreeGrafter"/>
</dbReference>
<gene>
    <name evidence="9" type="ORF">S40285_02641</name>
</gene>
<evidence type="ECO:0000256" key="5">
    <source>
        <dbReference type="SAM" id="MobiDB-lite"/>
    </source>
</evidence>
<evidence type="ECO:0000256" key="2">
    <source>
        <dbReference type="ARBA" id="ARBA00022771"/>
    </source>
</evidence>
<feature type="region of interest" description="Disordered" evidence="5">
    <location>
        <begin position="495"/>
        <end position="614"/>
    </location>
</feature>
<dbReference type="OMA" id="METQFRN"/>